<sequence length="156" mass="17088">MYSTPFDTVLRQTLEEWKVPAVDFAEYDQYAADIRAGSRPRAGRGKGVRSVLHSAFTTALARYCIEHDLPHLGFIVLDSPVVTYREPVGEDVDITGHVVDHFYRHMAAFPGQAIIMENGDPPADVLSCASSYRFTGSEEGRPGFFPAAFPAPPGNG</sequence>
<accession>A0ABD5JIY9</accession>
<protein>
    <submittedName>
        <fullName evidence="1">Uncharacterized protein</fullName>
    </submittedName>
</protein>
<evidence type="ECO:0000313" key="1">
    <source>
        <dbReference type="EMBL" id="MEE4588025.1"/>
    </source>
</evidence>
<evidence type="ECO:0000313" key="2">
    <source>
        <dbReference type="Proteomes" id="UP001354649"/>
    </source>
</evidence>
<proteinExistence type="predicted"/>
<dbReference type="AlphaFoldDB" id="A0ABD5JIY9"/>
<comment type="caution">
    <text evidence="1">The sequence shown here is derived from an EMBL/GenBank/DDBJ whole genome shotgun (WGS) entry which is preliminary data.</text>
</comment>
<gene>
    <name evidence="1" type="ORF">V2K49_33905</name>
</gene>
<dbReference type="Proteomes" id="UP001354649">
    <property type="component" value="Unassembled WGS sequence"/>
</dbReference>
<reference evidence="1 2" key="1">
    <citation type="submission" date="2023-11" db="EMBL/GenBank/DDBJ databases">
        <title>30 novel species of actinomycetes from the DSMZ collection.</title>
        <authorList>
            <person name="Nouioui I."/>
        </authorList>
    </citation>
    <scope>NUCLEOTIDE SEQUENCE [LARGE SCALE GENOMIC DNA]</scope>
    <source>
        <strain evidence="1 2">DSM 41602</strain>
    </source>
</reference>
<dbReference type="EMBL" id="JAZBJQ010000029">
    <property type="protein sequence ID" value="MEE4588025.1"/>
    <property type="molecule type" value="Genomic_DNA"/>
</dbReference>
<name>A0ABD5JIY9_9ACTN</name>
<organism evidence="1 2">
    <name type="scientific">Streptomyces antimycoticus</name>
    <dbReference type="NCBI Taxonomy" id="68175"/>
    <lineage>
        <taxon>Bacteria</taxon>
        <taxon>Bacillati</taxon>
        <taxon>Actinomycetota</taxon>
        <taxon>Actinomycetes</taxon>
        <taxon>Kitasatosporales</taxon>
        <taxon>Streptomycetaceae</taxon>
        <taxon>Streptomyces</taxon>
        <taxon>Streptomyces violaceusniger group</taxon>
    </lineage>
</organism>
<dbReference type="RefSeq" id="WP_125755537.1">
    <property type="nucleotide sequence ID" value="NZ_JBEYSH010000057.1"/>
</dbReference>